<reference evidence="13 14" key="1">
    <citation type="journal article" date="2023" name="G3 (Bethesda)">
        <title>A haplotype-resolved chromosome-scale genome for Quercus rubra L. provides insights into the genetics of adaptive traits for red oak species.</title>
        <authorList>
            <person name="Kapoor B."/>
            <person name="Jenkins J."/>
            <person name="Schmutz J."/>
            <person name="Zhebentyayeva T."/>
            <person name="Kuelheim C."/>
            <person name="Coggeshall M."/>
            <person name="Heim C."/>
            <person name="Lasky J.R."/>
            <person name="Leites L."/>
            <person name="Islam-Faridi N."/>
            <person name="Romero-Severson J."/>
            <person name="DeLeo V.L."/>
            <person name="Lucas S.M."/>
            <person name="Lazic D."/>
            <person name="Gailing O."/>
            <person name="Carlson J."/>
            <person name="Staton M."/>
        </authorList>
    </citation>
    <scope>NUCLEOTIDE SEQUENCE [LARGE SCALE GENOMIC DNA]</scope>
    <source>
        <strain evidence="13">Pseudo-F2</strain>
    </source>
</reference>
<dbReference type="Pfam" id="PF00067">
    <property type="entry name" value="p450"/>
    <property type="match status" value="1"/>
</dbReference>
<keyword evidence="4 10" id="KW-0349">Heme</keyword>
<feature type="binding site" description="axial binding residue" evidence="10">
    <location>
        <position position="459"/>
    </location>
    <ligand>
        <name>heme</name>
        <dbReference type="ChEBI" id="CHEBI:30413"/>
    </ligand>
    <ligandPart>
        <name>Fe</name>
        <dbReference type="ChEBI" id="CHEBI:18248"/>
    </ligandPart>
</feature>
<evidence type="ECO:0000256" key="10">
    <source>
        <dbReference type="PIRSR" id="PIRSR602401-1"/>
    </source>
</evidence>
<evidence type="ECO:0000256" key="8">
    <source>
        <dbReference type="ARBA" id="ARBA00023033"/>
    </source>
</evidence>
<dbReference type="Proteomes" id="UP001324115">
    <property type="component" value="Unassembled WGS sequence"/>
</dbReference>
<comment type="cofactor">
    <cofactor evidence="1 10">
        <name>heme</name>
        <dbReference type="ChEBI" id="CHEBI:30413"/>
    </cofactor>
</comment>
<keyword evidence="12" id="KW-1133">Transmembrane helix</keyword>
<evidence type="ECO:0000256" key="4">
    <source>
        <dbReference type="ARBA" id="ARBA00022617"/>
    </source>
</evidence>
<evidence type="ECO:0000313" key="14">
    <source>
        <dbReference type="Proteomes" id="UP001324115"/>
    </source>
</evidence>
<dbReference type="GO" id="GO:0016020">
    <property type="term" value="C:membrane"/>
    <property type="evidence" value="ECO:0007669"/>
    <property type="project" value="UniProtKB-SubCell"/>
</dbReference>
<dbReference type="CDD" id="cd20655">
    <property type="entry name" value="CYP93"/>
    <property type="match status" value="1"/>
</dbReference>
<comment type="caution">
    <text evidence="13">The sequence shown here is derived from an EMBL/GenBank/DDBJ whole genome shotgun (WGS) entry which is preliminary data.</text>
</comment>
<dbReference type="GO" id="GO:0020037">
    <property type="term" value="F:heme binding"/>
    <property type="evidence" value="ECO:0007669"/>
    <property type="project" value="InterPro"/>
</dbReference>
<keyword evidence="5 10" id="KW-0479">Metal-binding</keyword>
<dbReference type="GO" id="GO:0004497">
    <property type="term" value="F:monooxygenase activity"/>
    <property type="evidence" value="ECO:0007669"/>
    <property type="project" value="UniProtKB-KW"/>
</dbReference>
<dbReference type="GO" id="GO:0016705">
    <property type="term" value="F:oxidoreductase activity, acting on paired donors, with incorporation or reduction of molecular oxygen"/>
    <property type="evidence" value="ECO:0007669"/>
    <property type="project" value="InterPro"/>
</dbReference>
<comment type="similarity">
    <text evidence="3 11">Belongs to the cytochrome P450 family.</text>
</comment>
<protein>
    <recommendedName>
        <fullName evidence="15">Cytochrome P450</fullName>
    </recommendedName>
</protein>
<organism evidence="13 14">
    <name type="scientific">Quercus rubra</name>
    <name type="common">Northern red oak</name>
    <name type="synonym">Quercus borealis</name>
    <dbReference type="NCBI Taxonomy" id="3512"/>
    <lineage>
        <taxon>Eukaryota</taxon>
        <taxon>Viridiplantae</taxon>
        <taxon>Streptophyta</taxon>
        <taxon>Embryophyta</taxon>
        <taxon>Tracheophyta</taxon>
        <taxon>Spermatophyta</taxon>
        <taxon>Magnoliopsida</taxon>
        <taxon>eudicotyledons</taxon>
        <taxon>Gunneridae</taxon>
        <taxon>Pentapetalae</taxon>
        <taxon>rosids</taxon>
        <taxon>fabids</taxon>
        <taxon>Fagales</taxon>
        <taxon>Fagaceae</taxon>
        <taxon>Quercus</taxon>
    </lineage>
</organism>
<evidence type="ECO:0000313" key="13">
    <source>
        <dbReference type="EMBL" id="KAK4591798.1"/>
    </source>
</evidence>
<dbReference type="PANTHER" id="PTHR47943">
    <property type="entry name" value="CYTOCHROME P450 93A3-LIKE"/>
    <property type="match status" value="1"/>
</dbReference>
<keyword evidence="7 10" id="KW-0408">Iron</keyword>
<evidence type="ECO:0008006" key="15">
    <source>
        <dbReference type="Google" id="ProtNLM"/>
    </source>
</evidence>
<keyword evidence="9 12" id="KW-0472">Membrane</keyword>
<evidence type="ECO:0000256" key="11">
    <source>
        <dbReference type="RuleBase" id="RU000461"/>
    </source>
</evidence>
<evidence type="ECO:0000256" key="12">
    <source>
        <dbReference type="SAM" id="Phobius"/>
    </source>
</evidence>
<evidence type="ECO:0000256" key="2">
    <source>
        <dbReference type="ARBA" id="ARBA00004370"/>
    </source>
</evidence>
<dbReference type="Gene3D" id="1.10.630.10">
    <property type="entry name" value="Cytochrome P450"/>
    <property type="match status" value="1"/>
</dbReference>
<gene>
    <name evidence="13" type="ORF">RGQ29_016305</name>
</gene>
<dbReference type="InterPro" id="IPR002401">
    <property type="entry name" value="Cyt_P450_E_grp-I"/>
</dbReference>
<dbReference type="InterPro" id="IPR036396">
    <property type="entry name" value="Cyt_P450_sf"/>
</dbReference>
<feature type="transmembrane region" description="Helical" evidence="12">
    <location>
        <begin position="7"/>
        <end position="28"/>
    </location>
</feature>
<evidence type="ECO:0000256" key="7">
    <source>
        <dbReference type="ARBA" id="ARBA00023004"/>
    </source>
</evidence>
<dbReference type="PROSITE" id="PS00086">
    <property type="entry name" value="CYTOCHROME_P450"/>
    <property type="match status" value="1"/>
</dbReference>
<dbReference type="FunFam" id="1.10.630.10:FF:000019">
    <property type="entry name" value="Cytochrome P450 family protein"/>
    <property type="match status" value="1"/>
</dbReference>
<dbReference type="AlphaFoldDB" id="A0AAN7FEM1"/>
<evidence type="ECO:0000256" key="3">
    <source>
        <dbReference type="ARBA" id="ARBA00010617"/>
    </source>
</evidence>
<sequence>MDAMTDIQYYSFFFFVSIITTLLIRSILNRPTKQTTSLHLPPSPPALPLIGHLHLLTPFLYKSFHSLSNHYGPLLYLRFGSARCLLVSSASVASEIFKSQDLTFSSRPIFAFADKLQYNNSGFITAPYGDYWRFMKKLCVTKLFATKQLEVSRGIRREEIERLLRKVVESARKNENVDVGAEVMKLTNNVTCRVVMSTRCSEQDGEAEKVRDLVKESFELAAKLCFGDVLGPLKKLGFWLYGKQALDLTRRFDELLERVLKEHEERRKRDGSVREDKDLMDILLDVYQDEEAEVKITRTHIKAFFLDLFIAGTDTSAEGMQWVMAELINHPFVFNKVREEIESVVGKTRLVEESDIPNLSYLQAVVKETLRLYPPGPVTTRECRQNCKINGYDIPEKTAVAINLYAIMRDPDSWDDPNEFRPERFLVSLNKQEKLDQCQVEGKGQSFNFVPFGAGRRGCPGTTLAFSMMNTAVAALVQCFDWKVSEEGDGTKVDMQSGPGMSLHMSHPLIVRPIVHFNPFAASM</sequence>
<dbReference type="EMBL" id="JAXUIC010000004">
    <property type="protein sequence ID" value="KAK4591798.1"/>
    <property type="molecule type" value="Genomic_DNA"/>
</dbReference>
<proteinExistence type="inferred from homology"/>
<keyword evidence="12" id="KW-0812">Transmembrane</keyword>
<evidence type="ECO:0000256" key="1">
    <source>
        <dbReference type="ARBA" id="ARBA00001971"/>
    </source>
</evidence>
<dbReference type="PRINTS" id="PR00463">
    <property type="entry name" value="EP450I"/>
</dbReference>
<keyword evidence="6 11" id="KW-0560">Oxidoreductase</keyword>
<dbReference type="PANTHER" id="PTHR47943:SF8">
    <property type="entry name" value="CYTOCHROME P450"/>
    <property type="match status" value="1"/>
</dbReference>
<keyword evidence="14" id="KW-1185">Reference proteome</keyword>
<accession>A0AAN7FEM1</accession>
<evidence type="ECO:0000256" key="9">
    <source>
        <dbReference type="ARBA" id="ARBA00023136"/>
    </source>
</evidence>
<dbReference type="SUPFAM" id="SSF48264">
    <property type="entry name" value="Cytochrome P450"/>
    <property type="match status" value="1"/>
</dbReference>
<keyword evidence="8 11" id="KW-0503">Monooxygenase</keyword>
<evidence type="ECO:0000256" key="6">
    <source>
        <dbReference type="ARBA" id="ARBA00023002"/>
    </source>
</evidence>
<dbReference type="InterPro" id="IPR017972">
    <property type="entry name" value="Cyt_P450_CS"/>
</dbReference>
<comment type="subcellular location">
    <subcellularLocation>
        <location evidence="2">Membrane</location>
    </subcellularLocation>
</comment>
<dbReference type="InterPro" id="IPR001128">
    <property type="entry name" value="Cyt_P450"/>
</dbReference>
<dbReference type="PRINTS" id="PR00385">
    <property type="entry name" value="P450"/>
</dbReference>
<dbReference type="GO" id="GO:0005506">
    <property type="term" value="F:iron ion binding"/>
    <property type="evidence" value="ECO:0007669"/>
    <property type="project" value="InterPro"/>
</dbReference>
<evidence type="ECO:0000256" key="5">
    <source>
        <dbReference type="ARBA" id="ARBA00022723"/>
    </source>
</evidence>
<name>A0AAN7FEM1_QUERU</name>